<evidence type="ECO:0000313" key="2">
    <source>
        <dbReference type="EMBL" id="AQQ10018.1"/>
    </source>
</evidence>
<reference evidence="3" key="1">
    <citation type="submission" date="2017-02" db="EMBL/GenBank/DDBJ databases">
        <title>Comparative genomics and description of representatives of a novel lineage of planctomycetes thriving in anoxic sediments.</title>
        <authorList>
            <person name="Spring S."/>
            <person name="Bunk B."/>
            <person name="Sproer C."/>
            <person name="Klenk H.-P."/>
        </authorList>
    </citation>
    <scope>NUCLEOTIDE SEQUENCE [LARGE SCALE GENOMIC DNA]</scope>
    <source>
        <strain evidence="3">L21-RPul-D3</strain>
    </source>
</reference>
<dbReference type="RefSeq" id="WP_161488166.1">
    <property type="nucleotide sequence ID" value="NZ_CP019633.1"/>
</dbReference>
<dbReference type="STRING" id="1940790.L21SP3_01840"/>
<name>A0A1Q2HRC6_9BACT</name>
<dbReference type="PROSITE" id="PS51257">
    <property type="entry name" value="PROKAR_LIPOPROTEIN"/>
    <property type="match status" value="1"/>
</dbReference>
<feature type="signal peptide" evidence="1">
    <location>
        <begin position="1"/>
        <end position="28"/>
    </location>
</feature>
<evidence type="ECO:0000256" key="1">
    <source>
        <dbReference type="SAM" id="SignalP"/>
    </source>
</evidence>
<dbReference type="InterPro" id="IPR007485">
    <property type="entry name" value="LPS_assembly_LptE"/>
</dbReference>
<feature type="chain" id="PRO_5012840192" description="Lipopolysaccharide-assembly" evidence="1">
    <location>
        <begin position="29"/>
        <end position="167"/>
    </location>
</feature>
<dbReference type="EMBL" id="CP019633">
    <property type="protein sequence ID" value="AQQ10018.1"/>
    <property type="molecule type" value="Genomic_DNA"/>
</dbReference>
<dbReference type="Proteomes" id="UP000188273">
    <property type="component" value="Chromosome"/>
</dbReference>
<proteinExistence type="predicted"/>
<keyword evidence="3" id="KW-1185">Reference proteome</keyword>
<dbReference type="GO" id="GO:0043165">
    <property type="term" value="P:Gram-negative-bacterium-type cell outer membrane assembly"/>
    <property type="evidence" value="ECO:0007669"/>
    <property type="project" value="InterPro"/>
</dbReference>
<keyword evidence="1" id="KW-0732">Signal</keyword>
<accession>A0A1Q2HRC6</accession>
<gene>
    <name evidence="2" type="ORF">L21SP3_01840</name>
</gene>
<dbReference type="GO" id="GO:0019867">
    <property type="term" value="C:outer membrane"/>
    <property type="evidence" value="ECO:0007669"/>
    <property type="project" value="InterPro"/>
</dbReference>
<protein>
    <recommendedName>
        <fullName evidence="4">Lipopolysaccharide-assembly</fullName>
    </recommendedName>
</protein>
<sequence precursor="true">MKCAKLITLLTAAAGVLIISGCSGYTQGFPYPEKVQTVCVEMFESKSFRRGYEFELTEALCKQIEAQTPYKIVSDRSRADSLIYGEIESISQTVLNTDSETGLPIQRELAVNAVFTWKNLITGKMYANNKKIKSAGTYADGQEVELAGKVAVNKAAEKIVEAMQLEW</sequence>
<evidence type="ECO:0000313" key="3">
    <source>
        <dbReference type="Proteomes" id="UP000188273"/>
    </source>
</evidence>
<dbReference type="KEGG" id="pbu:L21SP3_01840"/>
<evidence type="ECO:0008006" key="4">
    <source>
        <dbReference type="Google" id="ProtNLM"/>
    </source>
</evidence>
<organism evidence="2 3">
    <name type="scientific">Sedimentisphaera cyanobacteriorum</name>
    <dbReference type="NCBI Taxonomy" id="1940790"/>
    <lineage>
        <taxon>Bacteria</taxon>
        <taxon>Pseudomonadati</taxon>
        <taxon>Planctomycetota</taxon>
        <taxon>Phycisphaerae</taxon>
        <taxon>Sedimentisphaerales</taxon>
        <taxon>Sedimentisphaeraceae</taxon>
        <taxon>Sedimentisphaera</taxon>
    </lineage>
</organism>
<dbReference type="AlphaFoldDB" id="A0A1Q2HRC6"/>
<dbReference type="OrthoDB" id="270268at2"/>
<dbReference type="Pfam" id="PF04390">
    <property type="entry name" value="LptE"/>
    <property type="match status" value="1"/>
</dbReference>